<dbReference type="NCBIfam" id="TIGR00254">
    <property type="entry name" value="GGDEF"/>
    <property type="match status" value="1"/>
</dbReference>
<keyword evidence="7" id="KW-0808">Transferase</keyword>
<dbReference type="GO" id="GO:0005886">
    <property type="term" value="C:plasma membrane"/>
    <property type="evidence" value="ECO:0007669"/>
    <property type="project" value="TreeGrafter"/>
</dbReference>
<dbReference type="InterPro" id="IPR050469">
    <property type="entry name" value="Diguanylate_Cyclase"/>
</dbReference>
<dbReference type="SUPFAM" id="SSF55781">
    <property type="entry name" value="GAF domain-like"/>
    <property type="match status" value="1"/>
</dbReference>
<dbReference type="Gene3D" id="3.30.450.40">
    <property type="match status" value="1"/>
</dbReference>
<dbReference type="Pfam" id="PF05227">
    <property type="entry name" value="CHASE3"/>
    <property type="match status" value="1"/>
</dbReference>
<sequence>MLKTIRPIKLNKVVLNFLFITALLILSVVSYLSYSQLKNLIEANRLVNHTYEVIGKINVSLYYLAEIESDQRAYLVSGDKNFLREINSSKATLIDTLQIASVLTKDNAKQNEKVRRYKALIKERLELLAQVTQLKANNQLNTPEGLSLFNRGSEISSAAKGLGQEIISVEEILLSERNNHTLQNTKLGNILLIVGSILSIIFLIVPFTLANIELINRKIIEHKNRTTRIHLRQIIESTNDMIAALDAKNRFEIFNEAYQQEFKRLFGKSLLVGMNLEEALSGIPQDRQHLLEIWQKSLQPDESTKLLEFKHENGKTIYELSATQIKNEQNENKGLVHNVRDITSRVQEHSQLQDSYKKLAEGMKELQLKNEQITLLVDMSDIMLAANSQEELSKVMAKYAQALLAFSSGYLYIMHPSKNYLEKASSWGQPHTQDQLITPDQCWGIRLGRIHQIKKADKELVCEHIQITSKHPPTFICVPLMAKNDIYGLLYIEIAEAKFILNEETRLIIAAFTELTALALANVRLRENLRYQSIRDSLTGLYNRRYLEDALFKQIHQAERSKFSFALMMLDIDHFKKINDNYGHDAGDVSLREVGKVLEDCTRQGDIAARYGGEEFLIMLHNIDLANAKKRAEQIRTTISKLQIKYGAQPVIPLTVSIGIAVFPKDSRNKDELTELADKALYFAKAHGRNRVIAFSEIEQSND</sequence>
<keyword evidence="4" id="KW-1133">Transmembrane helix</keyword>
<dbReference type="NCBIfam" id="TIGR00229">
    <property type="entry name" value="sensory_box"/>
    <property type="match status" value="1"/>
</dbReference>
<proteinExistence type="predicted"/>
<dbReference type="EMBL" id="LN681225">
    <property type="protein sequence ID" value="CEK12159.1"/>
    <property type="molecule type" value="Genomic_DNA"/>
</dbReference>
<dbReference type="SMART" id="SM00267">
    <property type="entry name" value="GGDEF"/>
    <property type="match status" value="1"/>
</dbReference>
<dbReference type="SUPFAM" id="SSF55785">
    <property type="entry name" value="PYP-like sensor domain (PAS domain)"/>
    <property type="match status" value="1"/>
</dbReference>
<reference evidence="8" key="1">
    <citation type="submission" date="2014-09" db="EMBL/GenBank/DDBJ databases">
        <authorList>
            <person name="Gomez-Valero L."/>
        </authorList>
    </citation>
    <scope>NUCLEOTIDE SEQUENCE [LARGE SCALE GENOMIC DNA]</scope>
    <source>
        <strain evidence="8">ATCC35250</strain>
    </source>
</reference>
<keyword evidence="4" id="KW-0812">Transmembrane</keyword>
<evidence type="ECO:0000259" key="5">
    <source>
        <dbReference type="PROSITE" id="PS50113"/>
    </source>
</evidence>
<feature type="transmembrane region" description="Helical" evidence="4">
    <location>
        <begin position="187"/>
        <end position="209"/>
    </location>
</feature>
<feature type="transmembrane region" description="Helical" evidence="4">
    <location>
        <begin position="13"/>
        <end position="34"/>
    </location>
</feature>
<dbReference type="Gene3D" id="3.30.450.20">
    <property type="entry name" value="PAS domain"/>
    <property type="match status" value="1"/>
</dbReference>
<name>A0A0A8UZI9_LEGHA</name>
<dbReference type="GO" id="GO:1902201">
    <property type="term" value="P:negative regulation of bacterial-type flagellum-dependent cell motility"/>
    <property type="evidence" value="ECO:0007669"/>
    <property type="project" value="TreeGrafter"/>
</dbReference>
<evidence type="ECO:0000256" key="4">
    <source>
        <dbReference type="SAM" id="Phobius"/>
    </source>
</evidence>
<keyword evidence="4" id="KW-0472">Membrane</keyword>
<evidence type="ECO:0000256" key="2">
    <source>
        <dbReference type="ARBA" id="ARBA00012528"/>
    </source>
</evidence>
<dbReference type="InterPro" id="IPR000700">
    <property type="entry name" value="PAS-assoc_C"/>
</dbReference>
<gene>
    <name evidence="7" type="ORF">LHA_3175</name>
</gene>
<dbReference type="InterPro" id="IPR035965">
    <property type="entry name" value="PAS-like_dom_sf"/>
</dbReference>
<organism evidence="7 8">
    <name type="scientific">Legionella hackeliae</name>
    <dbReference type="NCBI Taxonomy" id="449"/>
    <lineage>
        <taxon>Bacteria</taxon>
        <taxon>Pseudomonadati</taxon>
        <taxon>Pseudomonadota</taxon>
        <taxon>Gammaproteobacteria</taxon>
        <taxon>Legionellales</taxon>
        <taxon>Legionellaceae</taxon>
        <taxon>Legionella</taxon>
    </lineage>
</organism>
<dbReference type="RefSeq" id="WP_045107227.1">
    <property type="nucleotide sequence ID" value="NZ_LN681225.1"/>
</dbReference>
<dbReference type="SMART" id="SM00065">
    <property type="entry name" value="GAF"/>
    <property type="match status" value="1"/>
</dbReference>
<dbReference type="InterPro" id="IPR000014">
    <property type="entry name" value="PAS"/>
</dbReference>
<dbReference type="Gene3D" id="3.30.70.270">
    <property type="match status" value="1"/>
</dbReference>
<comment type="catalytic activity">
    <reaction evidence="3">
        <text>2 GTP = 3',3'-c-di-GMP + 2 diphosphate</text>
        <dbReference type="Rhea" id="RHEA:24898"/>
        <dbReference type="ChEBI" id="CHEBI:33019"/>
        <dbReference type="ChEBI" id="CHEBI:37565"/>
        <dbReference type="ChEBI" id="CHEBI:58805"/>
        <dbReference type="EC" id="2.7.7.65"/>
    </reaction>
</comment>
<dbReference type="CDD" id="cd01949">
    <property type="entry name" value="GGDEF"/>
    <property type="match status" value="1"/>
</dbReference>
<dbReference type="InterPro" id="IPR029016">
    <property type="entry name" value="GAF-like_dom_sf"/>
</dbReference>
<dbReference type="InterPro" id="IPR043128">
    <property type="entry name" value="Rev_trsase/Diguanyl_cyclase"/>
</dbReference>
<dbReference type="FunFam" id="3.30.70.270:FF:000001">
    <property type="entry name" value="Diguanylate cyclase domain protein"/>
    <property type="match status" value="1"/>
</dbReference>
<dbReference type="OrthoDB" id="9803824at2"/>
<comment type="cofactor">
    <cofactor evidence="1">
        <name>Mg(2+)</name>
        <dbReference type="ChEBI" id="CHEBI:18420"/>
    </cofactor>
</comment>
<dbReference type="InterPro" id="IPR007891">
    <property type="entry name" value="CHASE3"/>
</dbReference>
<dbReference type="InterPro" id="IPR029787">
    <property type="entry name" value="Nucleotide_cyclase"/>
</dbReference>
<dbReference type="InterPro" id="IPR003018">
    <property type="entry name" value="GAF"/>
</dbReference>
<dbReference type="STRING" id="449.LHA_3175"/>
<dbReference type="Pfam" id="PF01590">
    <property type="entry name" value="GAF"/>
    <property type="match status" value="1"/>
</dbReference>
<dbReference type="SUPFAM" id="SSF55073">
    <property type="entry name" value="Nucleotide cyclase"/>
    <property type="match status" value="1"/>
</dbReference>
<dbReference type="Proteomes" id="UP000032803">
    <property type="component" value="Chromosome I"/>
</dbReference>
<dbReference type="AlphaFoldDB" id="A0A0A8UZI9"/>
<dbReference type="InterPro" id="IPR013656">
    <property type="entry name" value="PAS_4"/>
</dbReference>
<dbReference type="PROSITE" id="PS50887">
    <property type="entry name" value="GGDEF"/>
    <property type="match status" value="1"/>
</dbReference>
<evidence type="ECO:0000313" key="8">
    <source>
        <dbReference type="Proteomes" id="UP000032803"/>
    </source>
</evidence>
<dbReference type="GO" id="GO:0052621">
    <property type="term" value="F:diguanylate cyclase activity"/>
    <property type="evidence" value="ECO:0007669"/>
    <property type="project" value="UniProtKB-EC"/>
</dbReference>
<dbReference type="Pfam" id="PF08448">
    <property type="entry name" value="PAS_4"/>
    <property type="match status" value="1"/>
</dbReference>
<evidence type="ECO:0000256" key="3">
    <source>
        <dbReference type="ARBA" id="ARBA00034247"/>
    </source>
</evidence>
<dbReference type="Pfam" id="PF00990">
    <property type="entry name" value="GGDEF"/>
    <property type="match status" value="1"/>
</dbReference>
<dbReference type="PATRIC" id="fig|449.7.peg.1703"/>
<dbReference type="GO" id="GO:0043709">
    <property type="term" value="P:cell adhesion involved in single-species biofilm formation"/>
    <property type="evidence" value="ECO:0007669"/>
    <property type="project" value="TreeGrafter"/>
</dbReference>
<evidence type="ECO:0000256" key="1">
    <source>
        <dbReference type="ARBA" id="ARBA00001946"/>
    </source>
</evidence>
<accession>A0A0A8UZI9</accession>
<dbReference type="InterPro" id="IPR000160">
    <property type="entry name" value="GGDEF_dom"/>
</dbReference>
<keyword evidence="7" id="KW-0548">Nucleotidyltransferase</keyword>
<feature type="domain" description="PAC" evidence="5">
    <location>
        <begin position="300"/>
        <end position="354"/>
    </location>
</feature>
<protein>
    <recommendedName>
        <fullName evidence="2">diguanylate cyclase</fullName>
        <ecNumber evidence="2">2.7.7.65</ecNumber>
    </recommendedName>
</protein>
<evidence type="ECO:0000259" key="6">
    <source>
        <dbReference type="PROSITE" id="PS50887"/>
    </source>
</evidence>
<keyword evidence="8" id="KW-1185">Reference proteome</keyword>
<dbReference type="KEGG" id="lha:LHA_3175"/>
<dbReference type="EC" id="2.7.7.65" evidence="2"/>
<dbReference type="PROSITE" id="PS50113">
    <property type="entry name" value="PAC"/>
    <property type="match status" value="1"/>
</dbReference>
<dbReference type="PANTHER" id="PTHR45138:SF9">
    <property type="entry name" value="DIGUANYLATE CYCLASE DGCM-RELATED"/>
    <property type="match status" value="1"/>
</dbReference>
<dbReference type="PANTHER" id="PTHR45138">
    <property type="entry name" value="REGULATORY COMPONENTS OF SENSORY TRANSDUCTION SYSTEM"/>
    <property type="match status" value="1"/>
</dbReference>
<feature type="domain" description="GGDEF" evidence="6">
    <location>
        <begin position="563"/>
        <end position="697"/>
    </location>
</feature>
<dbReference type="HOGENOM" id="CLU_000445_11_24_6"/>
<evidence type="ECO:0000313" key="7">
    <source>
        <dbReference type="EMBL" id="CEK12159.1"/>
    </source>
</evidence>